<evidence type="ECO:0000259" key="4">
    <source>
        <dbReference type="Pfam" id="PF09718"/>
    </source>
</evidence>
<dbReference type="InterPro" id="IPR009628">
    <property type="entry name" value="Phage_tape_measure_N"/>
</dbReference>
<feature type="domain" description="Bacteriophage tail tape measure N-terminal" evidence="3">
    <location>
        <begin position="267"/>
        <end position="471"/>
    </location>
</feature>
<accession>A0AAX2BQH1</accession>
<evidence type="ECO:0008006" key="7">
    <source>
        <dbReference type="Google" id="ProtNLM"/>
    </source>
</evidence>
<evidence type="ECO:0000313" key="5">
    <source>
        <dbReference type="EMBL" id="SBA33456.1"/>
    </source>
</evidence>
<evidence type="ECO:0000259" key="3">
    <source>
        <dbReference type="Pfam" id="PF06791"/>
    </source>
</evidence>
<keyword evidence="1" id="KW-0175">Coiled coil</keyword>
<dbReference type="AlphaFoldDB" id="A0AAX2BQH1"/>
<dbReference type="Pfam" id="PF09718">
    <property type="entry name" value="Tape_meas_lam_C"/>
    <property type="match status" value="1"/>
</dbReference>
<organism evidence="5 6">
    <name type="scientific">Citrobacter amalonaticus</name>
    <dbReference type="NCBI Taxonomy" id="35703"/>
    <lineage>
        <taxon>Bacteria</taxon>
        <taxon>Pseudomonadati</taxon>
        <taxon>Pseudomonadota</taxon>
        <taxon>Gammaproteobacteria</taxon>
        <taxon>Enterobacterales</taxon>
        <taxon>Enterobacteriaceae</taxon>
        <taxon>Citrobacter</taxon>
    </lineage>
</organism>
<evidence type="ECO:0000256" key="2">
    <source>
        <dbReference type="SAM" id="MobiDB-lite"/>
    </source>
</evidence>
<feature type="domain" description="Bacteriophage tail tape measure C-terminal" evidence="4">
    <location>
        <begin position="876"/>
        <end position="962"/>
    </location>
</feature>
<gene>
    <name evidence="5" type="ORF">CITRO92_4703</name>
</gene>
<evidence type="ECO:0000256" key="1">
    <source>
        <dbReference type="SAM" id="Coils"/>
    </source>
</evidence>
<dbReference type="Pfam" id="PF06791">
    <property type="entry name" value="TMP_2"/>
    <property type="match status" value="1"/>
</dbReference>
<dbReference type="EMBL" id="LT556085">
    <property type="protein sequence ID" value="SBA33456.1"/>
    <property type="molecule type" value="Genomic_DNA"/>
</dbReference>
<dbReference type="Proteomes" id="UP000245995">
    <property type="component" value="Chromosome CITRO92"/>
</dbReference>
<feature type="coiled-coil region" evidence="1">
    <location>
        <begin position="111"/>
        <end position="166"/>
    </location>
</feature>
<dbReference type="RefSeq" id="WP_109740531.1">
    <property type="nucleotide sequence ID" value="NZ_LT556085.1"/>
</dbReference>
<dbReference type="InterPro" id="IPR006431">
    <property type="entry name" value="Phage_tape_meas_C"/>
</dbReference>
<sequence>MAEQTSRLAIIIDSTGAEKNAENLTTALSGLTEWGMKAAASAGKVTKATEEEKEAMSKLRAAIDPVGAAINTVGRRFTELKKYFDKGLIDKEEFEFLSRKLNETTEELSGVAQAQREAEKAGKLAAAQQEAQAQALQRMLDKIDPLTAALRNLDQQQEDLNAALSAGKLNTSQFDAYSKKLQETRREVTGEAQAEREAAKAHDEQRAALQRLVAQLDPVGEGFRRLAEQQKQLDSAKSSGLLSPESYTKLSGTLGEMRTELEKTQAQLGRTGMSAKQTAFAMRMIPAQMTDIVVGLSTGQSPFMVLMQQGGQLKDMFGGIGPAIKGVGSYVMGLINPFTLAAAAVGVLGVAYYKGTQEQDEFNKSLILTGNQVGKTSGQLADIAARAGVAANSTTGTAASVLNQLVESGKVAGDSLERVTTAVVKTSEATGIATDQLVSDFNKIAADPLDAITKLNDQYHFLTLSTYNQIKALQDEGNQQEAARVASEAYSSSLIQRSNQIKENLGTLERAWNSLGEMAGKAWNAMLNVGRESSVEQKIQQTQDMLDRARSDLENMQKGGSVDTGNYGYGRQSDSLGAQQSRQRSKDQETLVSNLEKQLSLLQGEEISQNLINGLVDDRNRKEQEGIKNQQKADAFAQKYQTRQQQRAKELAELAKLRGKYTQEQYDSISAQINERYKDPKAPKTPKGKAYSEDSATRLLDQLNQQYVTLTSQFDTTEKIGSAQQALIKWEQQLSDIKSKKTLTADQKSLLANQEAITAQLQKNAAIEKEIALRKDVDKLTAYKNTLSSGLQNDATGLQNSLNSNTVLSQEQKRQQELTKIVSEYQKKQVELTNQRTTGQISQNLYDQETAALQQALNQRLAMQQSYYTQLDQLNGNWQLGVQNGLQSYLNSVPTLYESVTTAATSILSSTETAISSNLSAMVHGTESLSDGFKNMATGMGEAVIDALTKMAAQWLVYQAVQLLVGKTAAAGASASMIGQATAMSQIAAINAYASAAAIPITGWAIAPAAMAAAEAATTPLIAAVAAASSAMTAGAGFANGGYTGPGGKYQPAGIVHKGEYVFDQAATNRIGVSNLEALRNGGSLDATLSKPGFGTGAQNVNNNSNAMTLNAPINQNFNIQQGVSPDQMNLSLAQTQKQATSDALDQVANQIVKGNGKVGNAMRGMYTGRRTT</sequence>
<feature type="compositionally biased region" description="Polar residues" evidence="2">
    <location>
        <begin position="572"/>
        <end position="582"/>
    </location>
</feature>
<proteinExistence type="predicted"/>
<protein>
    <recommendedName>
        <fullName evidence="7">Phage tail tape measure protein</fullName>
    </recommendedName>
</protein>
<name>A0AAX2BQH1_CITAM</name>
<feature type="region of interest" description="Disordered" evidence="2">
    <location>
        <begin position="671"/>
        <end position="691"/>
    </location>
</feature>
<reference evidence="5 6" key="1">
    <citation type="submission" date="2016-04" db="EMBL/GenBank/DDBJ databases">
        <authorList>
            <person name="Regsiter A."/>
            <person name="William W."/>
        </authorList>
    </citation>
    <scope>NUCLEOTIDE SEQUENCE [LARGE SCALE GENOMIC DNA]</scope>
    <source>
        <strain evidence="5 6">92</strain>
    </source>
</reference>
<feature type="region of interest" description="Disordered" evidence="2">
    <location>
        <begin position="555"/>
        <end position="591"/>
    </location>
</feature>
<evidence type="ECO:0000313" key="6">
    <source>
        <dbReference type="Proteomes" id="UP000245995"/>
    </source>
</evidence>
<dbReference type="Pfam" id="PF24622">
    <property type="entry name" value="TMP_4"/>
    <property type="match status" value="1"/>
</dbReference>